<evidence type="ECO:0000313" key="6">
    <source>
        <dbReference type="EMBL" id="PED82792.1"/>
    </source>
</evidence>
<feature type="transmembrane region" description="Helical" evidence="5">
    <location>
        <begin position="188"/>
        <end position="205"/>
    </location>
</feature>
<reference evidence="6 7" key="1">
    <citation type="submission" date="2017-09" db="EMBL/GenBank/DDBJ databases">
        <title>Large-scale bioinformatics analysis of Bacillus genomes uncovers conserved roles of natural products in bacterial physiology.</title>
        <authorList>
            <consortium name="Agbiome Team Llc"/>
            <person name="Bleich R.M."/>
            <person name="Grubbs K.J."/>
            <person name="Santa Maria K.C."/>
            <person name="Allen S.E."/>
            <person name="Farag S."/>
            <person name="Shank E.A."/>
            <person name="Bowers A."/>
        </authorList>
    </citation>
    <scope>NUCLEOTIDE SEQUENCE [LARGE SCALE GENOMIC DNA]</scope>
    <source>
        <strain evidence="6 7">AFS092012</strain>
    </source>
</reference>
<comment type="similarity">
    <text evidence="5">Belongs to the TatC family.</text>
</comment>
<name>A0AA91VCX7_9BACI</name>
<feature type="transmembrane region" description="Helical" evidence="5">
    <location>
        <begin position="20"/>
        <end position="41"/>
    </location>
</feature>
<comment type="subunit">
    <text evidence="5">Forms a complex with TatA.</text>
</comment>
<dbReference type="HAMAP" id="MF_00902">
    <property type="entry name" value="TatC"/>
    <property type="match status" value="1"/>
</dbReference>
<keyword evidence="5" id="KW-1003">Cell membrane</keyword>
<comment type="function">
    <text evidence="5">Part of the twin-arginine translocation (Tat) system that transports large folded proteins containing a characteristic twin-arginine motif in their signal peptide across membranes.</text>
</comment>
<dbReference type="PRINTS" id="PR01840">
    <property type="entry name" value="TATCFAMILY"/>
</dbReference>
<evidence type="ECO:0000256" key="1">
    <source>
        <dbReference type="ARBA" id="ARBA00004141"/>
    </source>
</evidence>
<feature type="transmembrane region" description="Helical" evidence="5">
    <location>
        <begin position="100"/>
        <end position="127"/>
    </location>
</feature>
<dbReference type="PANTHER" id="PTHR30371:SF4">
    <property type="entry name" value="SEC-INDEPENDENT PROTEIN TRANSLOCASE PROTEIN TATCD"/>
    <property type="match status" value="1"/>
</dbReference>
<dbReference type="NCBIfam" id="TIGR00945">
    <property type="entry name" value="tatC"/>
    <property type="match status" value="1"/>
</dbReference>
<keyword evidence="3 5" id="KW-1133">Transmembrane helix</keyword>
<feature type="transmembrane region" description="Helical" evidence="5">
    <location>
        <begin position="147"/>
        <end position="176"/>
    </location>
</feature>
<dbReference type="RefSeq" id="WP_097898677.1">
    <property type="nucleotide sequence ID" value="NZ_NVOR01000027.1"/>
</dbReference>
<proteinExistence type="inferred from homology"/>
<evidence type="ECO:0000256" key="4">
    <source>
        <dbReference type="ARBA" id="ARBA00023136"/>
    </source>
</evidence>
<evidence type="ECO:0000256" key="5">
    <source>
        <dbReference type="HAMAP-Rule" id="MF_00902"/>
    </source>
</evidence>
<dbReference type="GO" id="GO:0009977">
    <property type="term" value="F:proton motive force dependent protein transmembrane transporter activity"/>
    <property type="evidence" value="ECO:0007669"/>
    <property type="project" value="TreeGrafter"/>
</dbReference>
<feature type="transmembrane region" description="Helical" evidence="5">
    <location>
        <begin position="211"/>
        <end position="230"/>
    </location>
</feature>
<dbReference type="PANTHER" id="PTHR30371">
    <property type="entry name" value="SEC-INDEPENDENT PROTEIN TRANSLOCASE PROTEIN TATC"/>
    <property type="match status" value="1"/>
</dbReference>
<accession>A0AA91VCX7</accession>
<dbReference type="AlphaFoldDB" id="A0AA91VCX7"/>
<evidence type="ECO:0000256" key="2">
    <source>
        <dbReference type="ARBA" id="ARBA00022692"/>
    </source>
</evidence>
<gene>
    <name evidence="5 6" type="primary">tatC</name>
    <name evidence="6" type="ORF">CON65_10265</name>
</gene>
<dbReference type="PROSITE" id="PS01218">
    <property type="entry name" value="TATC"/>
    <property type="match status" value="1"/>
</dbReference>
<dbReference type="EMBL" id="NVOR01000027">
    <property type="protein sequence ID" value="PED82792.1"/>
    <property type="molecule type" value="Genomic_DNA"/>
</dbReference>
<keyword evidence="5" id="KW-0811">Translocation</keyword>
<dbReference type="GO" id="GO:0033281">
    <property type="term" value="C:TAT protein transport complex"/>
    <property type="evidence" value="ECO:0007669"/>
    <property type="project" value="UniProtKB-UniRule"/>
</dbReference>
<organism evidence="6 7">
    <name type="scientific">Bacillus pseudomycoides</name>
    <dbReference type="NCBI Taxonomy" id="64104"/>
    <lineage>
        <taxon>Bacteria</taxon>
        <taxon>Bacillati</taxon>
        <taxon>Bacillota</taxon>
        <taxon>Bacilli</taxon>
        <taxon>Bacillales</taxon>
        <taxon>Bacillaceae</taxon>
        <taxon>Bacillus</taxon>
        <taxon>Bacillus cereus group</taxon>
    </lineage>
</organism>
<sequence length="247" mass="28411">MEDREMSIVEHIVELRKRVIITVLSFVVFLIIGFVFTKDIYFWLVKDLPMKLTVLGPSDVLWIFFSIATVFAIVCTIPLAAMQIWLFVKPGLHPREQKMTLMYIPILCVLFIAGLCFGYFIVMPFLFHFLTTIGNEMFNTMFTTEKYFHFVLNLTVPFAVIFELPVVVMFLTSIGLLTAGFLQQVRRYAYVILIVIASCISPPDFLSHSLVAVPLICIYEISIALSKIVSKRKRRREEEMQSKSASL</sequence>
<dbReference type="InterPro" id="IPR019820">
    <property type="entry name" value="Sec-indep_translocase_CS"/>
</dbReference>
<keyword evidence="4 5" id="KW-0472">Membrane</keyword>
<dbReference type="GO" id="GO:0065002">
    <property type="term" value="P:intracellular protein transmembrane transport"/>
    <property type="evidence" value="ECO:0007669"/>
    <property type="project" value="TreeGrafter"/>
</dbReference>
<dbReference type="GO" id="GO:0043953">
    <property type="term" value="P:protein transport by the Tat complex"/>
    <property type="evidence" value="ECO:0007669"/>
    <property type="project" value="UniProtKB-UniRule"/>
</dbReference>
<comment type="subcellular location">
    <subcellularLocation>
        <location evidence="5">Cell membrane</location>
        <topology evidence="5">Multi-pass membrane protein</topology>
    </subcellularLocation>
    <subcellularLocation>
        <location evidence="1">Membrane</location>
        <topology evidence="1">Multi-pass membrane protein</topology>
    </subcellularLocation>
</comment>
<keyword evidence="5" id="KW-0653">Protein transport</keyword>
<evidence type="ECO:0000313" key="7">
    <source>
        <dbReference type="Proteomes" id="UP000221020"/>
    </source>
</evidence>
<dbReference type="InterPro" id="IPR002033">
    <property type="entry name" value="TatC"/>
</dbReference>
<comment type="caution">
    <text evidence="6">The sequence shown here is derived from an EMBL/GenBank/DDBJ whole genome shotgun (WGS) entry which is preliminary data.</text>
</comment>
<protein>
    <recommendedName>
        <fullName evidence="5">Sec-independent protein translocase protein TatC</fullName>
    </recommendedName>
</protein>
<dbReference type="Proteomes" id="UP000221020">
    <property type="component" value="Unassembled WGS sequence"/>
</dbReference>
<dbReference type="Pfam" id="PF00902">
    <property type="entry name" value="TatC"/>
    <property type="match status" value="1"/>
</dbReference>
<keyword evidence="5" id="KW-0813">Transport</keyword>
<evidence type="ECO:0000256" key="3">
    <source>
        <dbReference type="ARBA" id="ARBA00022989"/>
    </source>
</evidence>
<feature type="transmembrane region" description="Helical" evidence="5">
    <location>
        <begin position="61"/>
        <end position="88"/>
    </location>
</feature>
<keyword evidence="2 5" id="KW-0812">Transmembrane</keyword>